<dbReference type="AlphaFoldDB" id="A0A9Q3GD14"/>
<dbReference type="EMBL" id="AVOT02000446">
    <property type="protein sequence ID" value="MBW0462909.1"/>
    <property type="molecule type" value="Genomic_DNA"/>
</dbReference>
<accession>A0A9Q3GD14</accession>
<evidence type="ECO:0000256" key="1">
    <source>
        <dbReference type="SAM" id="MobiDB-lite"/>
    </source>
</evidence>
<feature type="region of interest" description="Disordered" evidence="1">
    <location>
        <begin position="65"/>
        <end position="156"/>
    </location>
</feature>
<gene>
    <name evidence="2" type="ORF">O181_002624</name>
</gene>
<protein>
    <submittedName>
        <fullName evidence="2">Uncharacterized protein</fullName>
    </submittedName>
</protein>
<name>A0A9Q3GD14_9BASI</name>
<sequence>MWQRRNRERRKEITNRGLLTKVLFQKKFKPEAQTGDWTDAEQVMQIHKLLKDLFTRSMEKRNVQYGSIIGRNRNKNPEEVSQENSLDGYQGRKKSLELQQELQALRRKRNQNQREPGSHTSHREILADGRAQSDSGTPRQGRRRFIFPTTIQQFQA</sequence>
<evidence type="ECO:0000313" key="3">
    <source>
        <dbReference type="Proteomes" id="UP000765509"/>
    </source>
</evidence>
<evidence type="ECO:0000313" key="2">
    <source>
        <dbReference type="EMBL" id="MBW0462909.1"/>
    </source>
</evidence>
<organism evidence="2 3">
    <name type="scientific">Austropuccinia psidii MF-1</name>
    <dbReference type="NCBI Taxonomy" id="1389203"/>
    <lineage>
        <taxon>Eukaryota</taxon>
        <taxon>Fungi</taxon>
        <taxon>Dikarya</taxon>
        <taxon>Basidiomycota</taxon>
        <taxon>Pucciniomycotina</taxon>
        <taxon>Pucciniomycetes</taxon>
        <taxon>Pucciniales</taxon>
        <taxon>Sphaerophragmiaceae</taxon>
        <taxon>Austropuccinia</taxon>
    </lineage>
</organism>
<reference evidence="2" key="1">
    <citation type="submission" date="2021-03" db="EMBL/GenBank/DDBJ databases">
        <title>Draft genome sequence of rust myrtle Austropuccinia psidii MF-1, a brazilian biotype.</title>
        <authorList>
            <person name="Quecine M.C."/>
            <person name="Pachon D.M.R."/>
            <person name="Bonatelli M.L."/>
            <person name="Correr F.H."/>
            <person name="Franceschini L.M."/>
            <person name="Leite T.F."/>
            <person name="Margarido G.R.A."/>
            <person name="Almeida C.A."/>
            <person name="Ferrarezi J.A."/>
            <person name="Labate C.A."/>
        </authorList>
    </citation>
    <scope>NUCLEOTIDE SEQUENCE</scope>
    <source>
        <strain evidence="2">MF-1</strain>
    </source>
</reference>
<keyword evidence="3" id="KW-1185">Reference proteome</keyword>
<dbReference type="Proteomes" id="UP000765509">
    <property type="component" value="Unassembled WGS sequence"/>
</dbReference>
<comment type="caution">
    <text evidence="2">The sequence shown here is derived from an EMBL/GenBank/DDBJ whole genome shotgun (WGS) entry which is preliminary data.</text>
</comment>
<proteinExistence type="predicted"/>